<organism evidence="1 2">
    <name type="scientific">Folsomia candida</name>
    <name type="common">Springtail</name>
    <dbReference type="NCBI Taxonomy" id="158441"/>
    <lineage>
        <taxon>Eukaryota</taxon>
        <taxon>Metazoa</taxon>
        <taxon>Ecdysozoa</taxon>
        <taxon>Arthropoda</taxon>
        <taxon>Hexapoda</taxon>
        <taxon>Collembola</taxon>
        <taxon>Entomobryomorpha</taxon>
        <taxon>Isotomoidea</taxon>
        <taxon>Isotomidae</taxon>
        <taxon>Proisotominae</taxon>
        <taxon>Folsomia</taxon>
    </lineage>
</organism>
<dbReference type="Gene3D" id="3.80.10.10">
    <property type="entry name" value="Ribonuclease Inhibitor"/>
    <property type="match status" value="1"/>
</dbReference>
<name>A0A226DRY8_FOLCA</name>
<dbReference type="AlphaFoldDB" id="A0A226DRY8"/>
<evidence type="ECO:0000313" key="2">
    <source>
        <dbReference type="Proteomes" id="UP000198287"/>
    </source>
</evidence>
<dbReference type="Proteomes" id="UP000198287">
    <property type="component" value="Unassembled WGS sequence"/>
</dbReference>
<accession>A0A226DRY8</accession>
<reference evidence="1 2" key="1">
    <citation type="submission" date="2015-12" db="EMBL/GenBank/DDBJ databases">
        <title>The genome of Folsomia candida.</title>
        <authorList>
            <person name="Faddeeva A."/>
            <person name="Derks M.F."/>
            <person name="Anvar Y."/>
            <person name="Smit S."/>
            <person name="Van Straalen N."/>
            <person name="Roelofs D."/>
        </authorList>
    </citation>
    <scope>NUCLEOTIDE SEQUENCE [LARGE SCALE GENOMIC DNA]</scope>
    <source>
        <strain evidence="1 2">VU population</strain>
        <tissue evidence="1">Whole body</tissue>
    </source>
</reference>
<gene>
    <name evidence="1" type="ORF">Fcan01_17559</name>
</gene>
<comment type="caution">
    <text evidence="1">The sequence shown here is derived from an EMBL/GenBank/DDBJ whole genome shotgun (WGS) entry which is preliminary data.</text>
</comment>
<evidence type="ECO:0000313" key="1">
    <source>
        <dbReference type="EMBL" id="OXA47461.1"/>
    </source>
</evidence>
<dbReference type="EMBL" id="LNIX01000013">
    <property type="protein sequence ID" value="OXA47461.1"/>
    <property type="molecule type" value="Genomic_DNA"/>
</dbReference>
<evidence type="ECO:0008006" key="3">
    <source>
        <dbReference type="Google" id="ProtNLM"/>
    </source>
</evidence>
<keyword evidence="2" id="KW-1185">Reference proteome</keyword>
<sequence length="538" mass="60723">MKPITNNRTTSEVVDLSRTNRHNMTLRSREGSSYVSFSSEKARRHNSDAMTKALQNPLILDIIFAQLNLNDLKSSRLVCRDWADVGAPLLVKRSRLLANFLYRVENSKLRQGIVTPLSDELLRHLVISDKFDPSVPKGKQASVITKVFTDVANVSRSTRQVTLSVTQPKLVLAFFKGIRSLKSTNIQHVSITSVDIAAKRAIVDNIPSFLTRLKLPFQAGLTSLQFKVFGYIGGIKYALHAFEPLFQTLIDSAPNLARLDVSGAFYPNLEACKNLKVLKFVFEKCAHDTCQVRLTGVTRMLTQVKDSVVELDLAYRAAKAERIQRVRNNADHMMSKLVTLNIHGAFAYPISNFFDEVHLPQLKNVSFNEQIKGCELRAFLKLWGPHEGVQSLSVNLGYRWMKDRFAKKMVRKFPSVKKFELSTDLCKNKYVPQLNEMMEPFKTWDLEESNVVINLVDECSVLVAVLKNMAVWKGAKNVHFEEVGLREDDLSGSIQDVIAHGRGFKSVEISGVEDPAIVEKMQAIFKESGAPIHFMESY</sequence>
<dbReference type="SUPFAM" id="SSF52047">
    <property type="entry name" value="RNI-like"/>
    <property type="match status" value="1"/>
</dbReference>
<dbReference type="InterPro" id="IPR032675">
    <property type="entry name" value="LRR_dom_sf"/>
</dbReference>
<protein>
    <recommendedName>
        <fullName evidence="3">F-box domain-containing protein</fullName>
    </recommendedName>
</protein>
<proteinExistence type="predicted"/>